<evidence type="ECO:0000256" key="3">
    <source>
        <dbReference type="ARBA" id="ARBA00022723"/>
    </source>
</evidence>
<dbReference type="OrthoDB" id="1524147at2"/>
<evidence type="ECO:0000313" key="9">
    <source>
        <dbReference type="Proteomes" id="UP000253529"/>
    </source>
</evidence>
<gene>
    <name evidence="6" type="primary">vapC</name>
    <name evidence="8" type="ORF">DFR50_13631</name>
</gene>
<dbReference type="InterPro" id="IPR051619">
    <property type="entry name" value="TypeII_TA_RNase_PINc/VapC"/>
</dbReference>
<reference evidence="8 9" key="1">
    <citation type="submission" date="2018-06" db="EMBL/GenBank/DDBJ databases">
        <title>Genomic Encyclopedia of Type Strains, Phase IV (KMG-IV): sequencing the most valuable type-strain genomes for metagenomic binning, comparative biology and taxonomic classification.</title>
        <authorList>
            <person name="Goeker M."/>
        </authorList>
    </citation>
    <scope>NUCLEOTIDE SEQUENCE [LARGE SCALE GENOMIC DNA]</scope>
    <source>
        <strain evidence="8 9">DSM 24875</strain>
    </source>
</reference>
<dbReference type="HAMAP" id="MF_00265">
    <property type="entry name" value="VapC_Nob1"/>
    <property type="match status" value="1"/>
</dbReference>
<keyword evidence="3 6" id="KW-0479">Metal-binding</keyword>
<evidence type="ECO:0000256" key="4">
    <source>
        <dbReference type="ARBA" id="ARBA00022801"/>
    </source>
</evidence>
<sequence length="142" mass="15564">MSELVVDASVATCWFVREAATEKANGLIAATANLVAPSLMLAELANTLWKKTRRGEIRADLAEAGLREIRRFVPLIVELPDLIPPALALAQELGHPVYDCVYLALARRRGAPFVTLDRVLTARLAGTRYASDTVLLDDWKGH</sequence>
<dbReference type="GO" id="GO:0004540">
    <property type="term" value="F:RNA nuclease activity"/>
    <property type="evidence" value="ECO:0007669"/>
    <property type="project" value="InterPro"/>
</dbReference>
<dbReference type="PANTHER" id="PTHR35901">
    <property type="entry name" value="RIBONUCLEASE VAPC3"/>
    <property type="match status" value="1"/>
</dbReference>
<organism evidence="8 9">
    <name type="scientific">Roseiarcus fermentans</name>
    <dbReference type="NCBI Taxonomy" id="1473586"/>
    <lineage>
        <taxon>Bacteria</taxon>
        <taxon>Pseudomonadati</taxon>
        <taxon>Pseudomonadota</taxon>
        <taxon>Alphaproteobacteria</taxon>
        <taxon>Hyphomicrobiales</taxon>
        <taxon>Roseiarcaceae</taxon>
        <taxon>Roseiarcus</taxon>
    </lineage>
</organism>
<keyword evidence="1 6" id="KW-1277">Toxin-antitoxin system</keyword>
<dbReference type="InterPro" id="IPR044153">
    <property type="entry name" value="PIN_Pae0151-like"/>
</dbReference>
<dbReference type="InterPro" id="IPR029060">
    <property type="entry name" value="PIN-like_dom_sf"/>
</dbReference>
<dbReference type="InterPro" id="IPR002716">
    <property type="entry name" value="PIN_dom"/>
</dbReference>
<keyword evidence="2 6" id="KW-0540">Nuclease</keyword>
<comment type="cofactor">
    <cofactor evidence="6">
        <name>Mg(2+)</name>
        <dbReference type="ChEBI" id="CHEBI:18420"/>
    </cofactor>
</comment>
<dbReference type="InterPro" id="IPR022907">
    <property type="entry name" value="VapC_family"/>
</dbReference>
<dbReference type="CDD" id="cd09873">
    <property type="entry name" value="PIN_Pae0151-like"/>
    <property type="match status" value="1"/>
</dbReference>
<dbReference type="AlphaFoldDB" id="A0A366ERT5"/>
<dbReference type="RefSeq" id="WP_113891956.1">
    <property type="nucleotide sequence ID" value="NZ_QNRK01000036.1"/>
</dbReference>
<feature type="binding site" evidence="6">
    <location>
        <position position="99"/>
    </location>
    <ligand>
        <name>Mg(2+)</name>
        <dbReference type="ChEBI" id="CHEBI:18420"/>
    </ligand>
</feature>
<dbReference type="SUPFAM" id="SSF88723">
    <property type="entry name" value="PIN domain-like"/>
    <property type="match status" value="1"/>
</dbReference>
<accession>A0A366ERT5</accession>
<dbReference type="Proteomes" id="UP000253529">
    <property type="component" value="Unassembled WGS sequence"/>
</dbReference>
<evidence type="ECO:0000259" key="7">
    <source>
        <dbReference type="Pfam" id="PF01850"/>
    </source>
</evidence>
<dbReference type="PANTHER" id="PTHR35901:SF1">
    <property type="entry name" value="EXONUCLEASE VAPC9"/>
    <property type="match status" value="1"/>
</dbReference>
<proteinExistence type="inferred from homology"/>
<feature type="binding site" evidence="6">
    <location>
        <position position="7"/>
    </location>
    <ligand>
        <name>Mg(2+)</name>
        <dbReference type="ChEBI" id="CHEBI:18420"/>
    </ligand>
</feature>
<protein>
    <recommendedName>
        <fullName evidence="6">Ribonuclease VapC</fullName>
        <shortName evidence="6">RNase VapC</shortName>
        <ecNumber evidence="6">3.1.-.-</ecNumber>
    </recommendedName>
    <alternativeName>
        <fullName evidence="6">Toxin VapC</fullName>
    </alternativeName>
</protein>
<dbReference type="EMBL" id="QNRK01000036">
    <property type="protein sequence ID" value="RBP05142.1"/>
    <property type="molecule type" value="Genomic_DNA"/>
</dbReference>
<name>A0A366ERT5_9HYPH</name>
<evidence type="ECO:0000256" key="2">
    <source>
        <dbReference type="ARBA" id="ARBA00022722"/>
    </source>
</evidence>
<evidence type="ECO:0000313" key="8">
    <source>
        <dbReference type="EMBL" id="RBP05142.1"/>
    </source>
</evidence>
<dbReference type="GO" id="GO:0016787">
    <property type="term" value="F:hydrolase activity"/>
    <property type="evidence" value="ECO:0007669"/>
    <property type="project" value="UniProtKB-KW"/>
</dbReference>
<feature type="domain" description="PIN" evidence="7">
    <location>
        <begin position="5"/>
        <end position="120"/>
    </location>
</feature>
<comment type="similarity">
    <text evidence="6">Belongs to the PINc/VapC protein family.</text>
</comment>
<dbReference type="GO" id="GO:0090729">
    <property type="term" value="F:toxin activity"/>
    <property type="evidence" value="ECO:0007669"/>
    <property type="project" value="UniProtKB-KW"/>
</dbReference>
<comment type="function">
    <text evidence="6">Toxic component of a toxin-antitoxin (TA) system. An RNase.</text>
</comment>
<dbReference type="Gene3D" id="3.40.50.1010">
    <property type="entry name" value="5'-nuclease"/>
    <property type="match status" value="1"/>
</dbReference>
<keyword evidence="6" id="KW-0800">Toxin</keyword>
<dbReference type="Pfam" id="PF01850">
    <property type="entry name" value="PIN"/>
    <property type="match status" value="1"/>
</dbReference>
<comment type="caution">
    <text evidence="8">The sequence shown here is derived from an EMBL/GenBank/DDBJ whole genome shotgun (WGS) entry which is preliminary data.</text>
</comment>
<keyword evidence="5 6" id="KW-0460">Magnesium</keyword>
<evidence type="ECO:0000256" key="5">
    <source>
        <dbReference type="ARBA" id="ARBA00022842"/>
    </source>
</evidence>
<evidence type="ECO:0000256" key="1">
    <source>
        <dbReference type="ARBA" id="ARBA00022649"/>
    </source>
</evidence>
<dbReference type="EC" id="3.1.-.-" evidence="6"/>
<keyword evidence="4 6" id="KW-0378">Hydrolase</keyword>
<evidence type="ECO:0000256" key="6">
    <source>
        <dbReference type="HAMAP-Rule" id="MF_00265"/>
    </source>
</evidence>
<dbReference type="GO" id="GO:0000287">
    <property type="term" value="F:magnesium ion binding"/>
    <property type="evidence" value="ECO:0007669"/>
    <property type="project" value="UniProtKB-UniRule"/>
</dbReference>
<keyword evidence="9" id="KW-1185">Reference proteome</keyword>